<reference evidence="20 21" key="1">
    <citation type="submission" date="2016-10" db="EMBL/GenBank/DDBJ databases">
        <authorList>
            <person name="de Groot N.N."/>
        </authorList>
    </citation>
    <scope>NUCLEOTIDE SEQUENCE [LARGE SCALE GENOMIC DNA]</scope>
    <source>
        <strain evidence="20 21">DSM 15123</strain>
    </source>
</reference>
<evidence type="ECO:0000256" key="3">
    <source>
        <dbReference type="ARBA" id="ARBA00004663"/>
    </source>
</evidence>
<dbReference type="PANTHER" id="PTHR34148:SF1">
    <property type="entry name" value="ADENOSYLCOBINAMIDE-GDP RIBAZOLETRANSFERASE"/>
    <property type="match status" value="1"/>
</dbReference>
<dbReference type="AlphaFoldDB" id="A0A1H8EQQ4"/>
<name>A0A1H8EQQ4_9BURK</name>
<evidence type="ECO:0000256" key="8">
    <source>
        <dbReference type="ARBA" id="ARBA00022573"/>
    </source>
</evidence>
<comment type="subcellular location">
    <subcellularLocation>
        <location evidence="2 19">Cell membrane</location>
        <topology evidence="2 19">Multi-pass membrane protein</topology>
    </subcellularLocation>
</comment>
<feature type="transmembrane region" description="Helical" evidence="19">
    <location>
        <begin position="164"/>
        <end position="186"/>
    </location>
</feature>
<organism evidence="20 21">
    <name type="scientific">Brachymonas denitrificans DSM 15123</name>
    <dbReference type="NCBI Taxonomy" id="1121117"/>
    <lineage>
        <taxon>Bacteria</taxon>
        <taxon>Pseudomonadati</taxon>
        <taxon>Pseudomonadota</taxon>
        <taxon>Betaproteobacteria</taxon>
        <taxon>Burkholderiales</taxon>
        <taxon>Comamonadaceae</taxon>
        <taxon>Brachymonas</taxon>
    </lineage>
</organism>
<evidence type="ECO:0000256" key="17">
    <source>
        <dbReference type="ARBA" id="ARBA00048623"/>
    </source>
</evidence>
<evidence type="ECO:0000256" key="16">
    <source>
        <dbReference type="ARBA" id="ARBA00032853"/>
    </source>
</evidence>
<evidence type="ECO:0000256" key="11">
    <source>
        <dbReference type="ARBA" id="ARBA00022842"/>
    </source>
</evidence>
<dbReference type="GO" id="GO:0051073">
    <property type="term" value="F:adenosylcobinamide-GDP ribazoletransferase activity"/>
    <property type="evidence" value="ECO:0007669"/>
    <property type="project" value="UniProtKB-UniRule"/>
</dbReference>
<dbReference type="Proteomes" id="UP000199531">
    <property type="component" value="Unassembled WGS sequence"/>
</dbReference>
<dbReference type="HAMAP" id="MF_00719">
    <property type="entry name" value="CobS"/>
    <property type="match status" value="1"/>
</dbReference>
<evidence type="ECO:0000256" key="15">
    <source>
        <dbReference type="ARBA" id="ARBA00032605"/>
    </source>
</evidence>
<evidence type="ECO:0000256" key="2">
    <source>
        <dbReference type="ARBA" id="ARBA00004651"/>
    </source>
</evidence>
<keyword evidence="10 19" id="KW-0812">Transmembrane</keyword>
<keyword evidence="8 19" id="KW-0169">Cobalamin biosynthesis</keyword>
<gene>
    <name evidence="19" type="primary">cobS</name>
    <name evidence="20" type="ORF">SAMN02745977_00778</name>
</gene>
<keyword evidence="12 19" id="KW-1133">Transmembrane helix</keyword>
<feature type="transmembrane region" description="Helical" evidence="19">
    <location>
        <begin position="52"/>
        <end position="72"/>
    </location>
</feature>
<dbReference type="PANTHER" id="PTHR34148">
    <property type="entry name" value="ADENOSYLCOBINAMIDE-GDP RIBAZOLETRANSFERASE"/>
    <property type="match status" value="1"/>
</dbReference>
<sequence length="291" mass="30707">MQMVYSSGMENSIRHLLLAIQFFTRLPLPGPVMQWVGFSPLLMRNAMGHMPAVGWLVGSVAAVAYAGTLWLWGTPVMLMASSTLLLALAALISTIATIWVTGAFHEDGLGDVADALGGHTSPERALAIMKDSRVGSYAVVTLIVALLLKVLLLAALGILQTTVVLWVLVAAHVLSRFLPLLLVKMLPHVGLEGQSKTLQATGGMQQLPIWTAALWCTPLAGLSLLDQGPGLLAIIGTATVAAALAMLLMGWWFRRRLGGVTGDCLGATQQVCELVFYGAALSATLSAMGQP</sequence>
<comment type="catalytic activity">
    <reaction evidence="17 19">
        <text>alpha-ribazole + adenosylcob(III)inamide-GDP = adenosylcob(III)alamin + GMP + H(+)</text>
        <dbReference type="Rhea" id="RHEA:16049"/>
        <dbReference type="ChEBI" id="CHEBI:10329"/>
        <dbReference type="ChEBI" id="CHEBI:15378"/>
        <dbReference type="ChEBI" id="CHEBI:18408"/>
        <dbReference type="ChEBI" id="CHEBI:58115"/>
        <dbReference type="ChEBI" id="CHEBI:60487"/>
        <dbReference type="EC" id="2.7.8.26"/>
    </reaction>
</comment>
<evidence type="ECO:0000256" key="9">
    <source>
        <dbReference type="ARBA" id="ARBA00022679"/>
    </source>
</evidence>
<keyword evidence="7 19" id="KW-1003">Cell membrane</keyword>
<feature type="transmembrane region" description="Helical" evidence="19">
    <location>
        <begin position="231"/>
        <end position="253"/>
    </location>
</feature>
<comment type="similarity">
    <text evidence="4 19">Belongs to the CobS family.</text>
</comment>
<dbReference type="GO" id="GO:0005886">
    <property type="term" value="C:plasma membrane"/>
    <property type="evidence" value="ECO:0007669"/>
    <property type="project" value="UniProtKB-SubCell"/>
</dbReference>
<dbReference type="GO" id="GO:0009236">
    <property type="term" value="P:cobalamin biosynthetic process"/>
    <property type="evidence" value="ECO:0007669"/>
    <property type="project" value="UniProtKB-UniRule"/>
</dbReference>
<evidence type="ECO:0000256" key="7">
    <source>
        <dbReference type="ARBA" id="ARBA00022475"/>
    </source>
</evidence>
<dbReference type="Pfam" id="PF02654">
    <property type="entry name" value="CobS"/>
    <property type="match status" value="1"/>
</dbReference>
<comment type="catalytic activity">
    <reaction evidence="18 19">
        <text>alpha-ribazole 5'-phosphate + adenosylcob(III)inamide-GDP = adenosylcob(III)alamin 5'-phosphate + GMP + H(+)</text>
        <dbReference type="Rhea" id="RHEA:23560"/>
        <dbReference type="ChEBI" id="CHEBI:15378"/>
        <dbReference type="ChEBI" id="CHEBI:57918"/>
        <dbReference type="ChEBI" id="CHEBI:58115"/>
        <dbReference type="ChEBI" id="CHEBI:60487"/>
        <dbReference type="ChEBI" id="CHEBI:60493"/>
        <dbReference type="EC" id="2.7.8.26"/>
    </reaction>
</comment>
<dbReference type="STRING" id="1121117.SAMN02745977_00778"/>
<evidence type="ECO:0000256" key="18">
    <source>
        <dbReference type="ARBA" id="ARBA00049504"/>
    </source>
</evidence>
<dbReference type="UniPathway" id="UPA00148">
    <property type="reaction ID" value="UER00238"/>
</dbReference>
<evidence type="ECO:0000256" key="5">
    <source>
        <dbReference type="ARBA" id="ARBA00013200"/>
    </source>
</evidence>
<accession>A0A1H8EQQ4</accession>
<proteinExistence type="inferred from homology"/>
<protein>
    <recommendedName>
        <fullName evidence="6 19">Adenosylcobinamide-GDP ribazoletransferase</fullName>
        <ecNumber evidence="5 19">2.7.8.26</ecNumber>
    </recommendedName>
    <alternativeName>
        <fullName evidence="16 19">Cobalamin synthase</fullName>
    </alternativeName>
    <alternativeName>
        <fullName evidence="15 19">Cobalamin-5'-phosphate synthase</fullName>
    </alternativeName>
</protein>
<dbReference type="GO" id="GO:0008818">
    <property type="term" value="F:cobalamin 5'-phosphate synthase activity"/>
    <property type="evidence" value="ECO:0007669"/>
    <property type="project" value="UniProtKB-UniRule"/>
</dbReference>
<feature type="transmembrane region" description="Helical" evidence="19">
    <location>
        <begin position="78"/>
        <end position="100"/>
    </location>
</feature>
<comment type="function">
    <text evidence="14 19">Joins adenosylcobinamide-GDP and alpha-ribazole to generate adenosylcobalamin (Ado-cobalamin). Also synthesizes adenosylcobalamin 5'-phosphate from adenosylcobinamide-GDP and alpha-ribazole 5'-phosphate.</text>
</comment>
<comment type="pathway">
    <text evidence="3 19">Cofactor biosynthesis; adenosylcobalamin biosynthesis; adenosylcobalamin from cob(II)yrinate a,c-diamide: step 7/7.</text>
</comment>
<dbReference type="EMBL" id="FOCW01000001">
    <property type="protein sequence ID" value="SEN21706.1"/>
    <property type="molecule type" value="Genomic_DNA"/>
</dbReference>
<keyword evidence="21" id="KW-1185">Reference proteome</keyword>
<evidence type="ECO:0000313" key="20">
    <source>
        <dbReference type="EMBL" id="SEN21706.1"/>
    </source>
</evidence>
<evidence type="ECO:0000256" key="19">
    <source>
        <dbReference type="HAMAP-Rule" id="MF_00719"/>
    </source>
</evidence>
<evidence type="ECO:0000256" key="10">
    <source>
        <dbReference type="ARBA" id="ARBA00022692"/>
    </source>
</evidence>
<evidence type="ECO:0000256" key="1">
    <source>
        <dbReference type="ARBA" id="ARBA00001946"/>
    </source>
</evidence>
<keyword evidence="13 19" id="KW-0472">Membrane</keyword>
<comment type="cofactor">
    <cofactor evidence="1 19">
        <name>Mg(2+)</name>
        <dbReference type="ChEBI" id="CHEBI:18420"/>
    </cofactor>
</comment>
<evidence type="ECO:0000256" key="13">
    <source>
        <dbReference type="ARBA" id="ARBA00023136"/>
    </source>
</evidence>
<evidence type="ECO:0000256" key="12">
    <source>
        <dbReference type="ARBA" id="ARBA00022989"/>
    </source>
</evidence>
<evidence type="ECO:0000256" key="14">
    <source>
        <dbReference type="ARBA" id="ARBA00025228"/>
    </source>
</evidence>
<keyword evidence="9 19" id="KW-0808">Transferase</keyword>
<evidence type="ECO:0000256" key="6">
    <source>
        <dbReference type="ARBA" id="ARBA00015850"/>
    </source>
</evidence>
<evidence type="ECO:0000256" key="4">
    <source>
        <dbReference type="ARBA" id="ARBA00010561"/>
    </source>
</evidence>
<feature type="transmembrane region" description="Helical" evidence="19">
    <location>
        <begin position="134"/>
        <end position="158"/>
    </location>
</feature>
<keyword evidence="11 19" id="KW-0460">Magnesium</keyword>
<dbReference type="InterPro" id="IPR003805">
    <property type="entry name" value="CobS"/>
</dbReference>
<dbReference type="EC" id="2.7.8.26" evidence="5 19"/>
<evidence type="ECO:0000313" key="21">
    <source>
        <dbReference type="Proteomes" id="UP000199531"/>
    </source>
</evidence>